<dbReference type="EnsemblPlants" id="AET7Gv20216200.6">
    <property type="protein sequence ID" value="AET7Gv20216200.6"/>
    <property type="gene ID" value="AET7Gv20216200"/>
</dbReference>
<evidence type="ECO:0000256" key="1">
    <source>
        <dbReference type="SAM" id="MobiDB-lite"/>
    </source>
</evidence>
<reference evidence="4" key="2">
    <citation type="journal article" date="2017" name="Nat. Plants">
        <title>The Aegilops tauschii genome reveals multiple impacts of transposons.</title>
        <authorList>
            <person name="Zhao G."/>
            <person name="Zou C."/>
            <person name="Li K."/>
            <person name="Wang K."/>
            <person name="Li T."/>
            <person name="Gao L."/>
            <person name="Zhang X."/>
            <person name="Wang H."/>
            <person name="Yang Z."/>
            <person name="Liu X."/>
            <person name="Jiang W."/>
            <person name="Mao L."/>
            <person name="Kong X."/>
            <person name="Jiao Y."/>
            <person name="Jia J."/>
        </authorList>
    </citation>
    <scope>NUCLEOTIDE SEQUENCE [LARGE SCALE GENOMIC DNA]</scope>
    <source>
        <strain evidence="4">cv. AL8/78</strain>
    </source>
</reference>
<dbReference type="AlphaFoldDB" id="A0A453QKP0"/>
<name>A0A453QKP0_AEGTS</name>
<organism evidence="3 4">
    <name type="scientific">Aegilops tauschii subsp. strangulata</name>
    <name type="common">Goatgrass</name>
    <dbReference type="NCBI Taxonomy" id="200361"/>
    <lineage>
        <taxon>Eukaryota</taxon>
        <taxon>Viridiplantae</taxon>
        <taxon>Streptophyta</taxon>
        <taxon>Embryophyta</taxon>
        <taxon>Tracheophyta</taxon>
        <taxon>Spermatophyta</taxon>
        <taxon>Magnoliopsida</taxon>
        <taxon>Liliopsida</taxon>
        <taxon>Poales</taxon>
        <taxon>Poaceae</taxon>
        <taxon>BOP clade</taxon>
        <taxon>Pooideae</taxon>
        <taxon>Triticodae</taxon>
        <taxon>Triticeae</taxon>
        <taxon>Triticinae</taxon>
        <taxon>Aegilops</taxon>
    </lineage>
</organism>
<dbReference type="Proteomes" id="UP000015105">
    <property type="component" value="Chromosome 7D"/>
</dbReference>
<evidence type="ECO:0000259" key="2">
    <source>
        <dbReference type="Pfam" id="PF09747"/>
    </source>
</evidence>
<evidence type="ECO:0000313" key="4">
    <source>
        <dbReference type="Proteomes" id="UP000015105"/>
    </source>
</evidence>
<proteinExistence type="predicted"/>
<dbReference type="PANTHER" id="PTHR31840">
    <property type="entry name" value="COILED-COIL DOMAIN-CONTAINING PROTEIN 97"/>
    <property type="match status" value="1"/>
</dbReference>
<reference evidence="4" key="1">
    <citation type="journal article" date="2014" name="Science">
        <title>Ancient hybridizations among the ancestral genomes of bread wheat.</title>
        <authorList>
            <consortium name="International Wheat Genome Sequencing Consortium,"/>
            <person name="Marcussen T."/>
            <person name="Sandve S.R."/>
            <person name="Heier L."/>
            <person name="Spannagl M."/>
            <person name="Pfeifer M."/>
            <person name="Jakobsen K.S."/>
            <person name="Wulff B.B."/>
            <person name="Steuernagel B."/>
            <person name="Mayer K.F."/>
            <person name="Olsen O.A."/>
        </authorList>
    </citation>
    <scope>NUCLEOTIDE SEQUENCE [LARGE SCALE GENOMIC DNA]</scope>
    <source>
        <strain evidence="4">cv. AL8/78</strain>
    </source>
</reference>
<feature type="region of interest" description="Disordered" evidence="1">
    <location>
        <begin position="73"/>
        <end position="93"/>
    </location>
</feature>
<dbReference type="InterPro" id="IPR018613">
    <property type="entry name" value="Ccdc97-like"/>
</dbReference>
<dbReference type="PANTHER" id="PTHR31840:SF1">
    <property type="entry name" value="COILED-COIL DOMAIN-CONTAINING PROTEIN 97"/>
    <property type="match status" value="1"/>
</dbReference>
<keyword evidence="4" id="KW-1185">Reference proteome</keyword>
<dbReference type="Gramene" id="AET7Gv20216200.6">
    <property type="protein sequence ID" value="AET7Gv20216200.6"/>
    <property type="gene ID" value="AET7Gv20216200"/>
</dbReference>
<evidence type="ECO:0000313" key="3">
    <source>
        <dbReference type="EnsemblPlants" id="AET7Gv20216200.6"/>
    </source>
</evidence>
<sequence length="111" mass="12592">IIRCSFSHISRCQNTVSHRLATFGRVVAHDEAGGCPNGTAGPPAGTFKSILSDEEMQDQLEQFTSVMQEKFLSGQDSEHMDYPQIDNDEMLDDHWSREANYDAEDKYFNED</sequence>
<reference evidence="3" key="3">
    <citation type="journal article" date="2017" name="Nature">
        <title>Genome sequence of the progenitor of the wheat D genome Aegilops tauschii.</title>
        <authorList>
            <person name="Luo M.C."/>
            <person name="Gu Y.Q."/>
            <person name="Puiu D."/>
            <person name="Wang H."/>
            <person name="Twardziok S.O."/>
            <person name="Deal K.R."/>
            <person name="Huo N."/>
            <person name="Zhu T."/>
            <person name="Wang L."/>
            <person name="Wang Y."/>
            <person name="McGuire P.E."/>
            <person name="Liu S."/>
            <person name="Long H."/>
            <person name="Ramasamy R.K."/>
            <person name="Rodriguez J.C."/>
            <person name="Van S.L."/>
            <person name="Yuan L."/>
            <person name="Wang Z."/>
            <person name="Xia Z."/>
            <person name="Xiao L."/>
            <person name="Anderson O.D."/>
            <person name="Ouyang S."/>
            <person name="Liang Y."/>
            <person name="Zimin A.V."/>
            <person name="Pertea G."/>
            <person name="Qi P."/>
            <person name="Bennetzen J.L."/>
            <person name="Dai X."/>
            <person name="Dawson M.W."/>
            <person name="Muller H.G."/>
            <person name="Kugler K."/>
            <person name="Rivarola-Duarte L."/>
            <person name="Spannagl M."/>
            <person name="Mayer K.F.X."/>
            <person name="Lu F.H."/>
            <person name="Bevan M.W."/>
            <person name="Leroy P."/>
            <person name="Li P."/>
            <person name="You F.M."/>
            <person name="Sun Q."/>
            <person name="Liu Z."/>
            <person name="Lyons E."/>
            <person name="Wicker T."/>
            <person name="Salzberg S.L."/>
            <person name="Devos K.M."/>
            <person name="Dvorak J."/>
        </authorList>
    </citation>
    <scope>NUCLEOTIDE SEQUENCE [LARGE SCALE GENOMIC DNA]</scope>
    <source>
        <strain evidence="3">cv. AL8/78</strain>
    </source>
</reference>
<reference evidence="3" key="5">
    <citation type="journal article" date="2021" name="G3 (Bethesda)">
        <title>Aegilops tauschii genome assembly Aet v5.0 features greater sequence contiguity and improved annotation.</title>
        <authorList>
            <person name="Wang L."/>
            <person name="Zhu T."/>
            <person name="Rodriguez J.C."/>
            <person name="Deal K.R."/>
            <person name="Dubcovsky J."/>
            <person name="McGuire P.E."/>
            <person name="Lux T."/>
            <person name="Spannagl M."/>
            <person name="Mayer K.F.X."/>
            <person name="Baldrich P."/>
            <person name="Meyers B.C."/>
            <person name="Huo N."/>
            <person name="Gu Y.Q."/>
            <person name="Zhou H."/>
            <person name="Devos K.M."/>
            <person name="Bennetzen J.L."/>
            <person name="Unver T."/>
            <person name="Budak H."/>
            <person name="Gulick P.J."/>
            <person name="Galiba G."/>
            <person name="Kalapos B."/>
            <person name="Nelson D.R."/>
            <person name="Li P."/>
            <person name="You F.M."/>
            <person name="Luo M.C."/>
            <person name="Dvorak J."/>
        </authorList>
    </citation>
    <scope>NUCLEOTIDE SEQUENCE [LARGE SCALE GENOMIC DNA]</scope>
    <source>
        <strain evidence="3">cv. AL8/78</strain>
    </source>
</reference>
<dbReference type="Pfam" id="PF09747">
    <property type="entry name" value="CCD97-like_C"/>
    <property type="match status" value="1"/>
</dbReference>
<accession>A0A453QKP0</accession>
<reference evidence="3" key="4">
    <citation type="submission" date="2019-03" db="UniProtKB">
        <authorList>
            <consortium name="EnsemblPlants"/>
        </authorList>
    </citation>
    <scope>IDENTIFICATION</scope>
</reference>
<feature type="domain" description="CCD97-like C-terminal" evidence="2">
    <location>
        <begin position="46"/>
        <end position="111"/>
    </location>
</feature>
<protein>
    <recommendedName>
        <fullName evidence="2">CCD97-like C-terminal domain-containing protein</fullName>
    </recommendedName>
</protein>
<dbReference type="InterPro" id="IPR040233">
    <property type="entry name" value="CCD97-like_C"/>
</dbReference>